<protein>
    <submittedName>
        <fullName evidence="1">Uncharacterized protein</fullName>
    </submittedName>
</protein>
<dbReference type="Proteomes" id="UP000194012">
    <property type="component" value="Unassembled WGS sequence"/>
</dbReference>
<evidence type="ECO:0000313" key="2">
    <source>
        <dbReference type="Proteomes" id="UP000194012"/>
    </source>
</evidence>
<sequence>MKYYGISLSLEWKNGGGGEGADSQSGPGFLFISIS</sequence>
<keyword evidence="2" id="KW-1185">Reference proteome</keyword>
<accession>A0A1X6ZTA3</accession>
<reference evidence="2" key="1">
    <citation type="submission" date="2017-03" db="EMBL/GenBank/DDBJ databases">
        <authorList>
            <person name="Rodrigo-Torres L."/>
            <person name="Arahal R.D."/>
            <person name="Lucena T."/>
        </authorList>
    </citation>
    <scope>NUCLEOTIDE SEQUENCE [LARGE SCALE GENOMIC DNA]</scope>
    <source>
        <strain evidence="2">CECT 8370</strain>
    </source>
</reference>
<dbReference type="EMBL" id="FWFJ01000027">
    <property type="protein sequence ID" value="SLN59013.1"/>
    <property type="molecule type" value="Genomic_DNA"/>
</dbReference>
<evidence type="ECO:0000313" key="1">
    <source>
        <dbReference type="EMBL" id="SLN59013.1"/>
    </source>
</evidence>
<dbReference type="AlphaFoldDB" id="A0A1X6ZTA3"/>
<gene>
    <name evidence="1" type="ORF">ROG8370_02703</name>
</gene>
<proteinExistence type="predicted"/>
<organism evidence="1 2">
    <name type="scientific">Roseovarius gaetbuli</name>
    <dbReference type="NCBI Taxonomy" id="1356575"/>
    <lineage>
        <taxon>Bacteria</taxon>
        <taxon>Pseudomonadati</taxon>
        <taxon>Pseudomonadota</taxon>
        <taxon>Alphaproteobacteria</taxon>
        <taxon>Rhodobacterales</taxon>
        <taxon>Roseobacteraceae</taxon>
        <taxon>Roseovarius</taxon>
    </lineage>
</organism>
<name>A0A1X6ZTA3_9RHOB</name>